<keyword evidence="1" id="KW-0812">Transmembrane</keyword>
<dbReference type="VEuPathDB" id="VectorBase:AFAF018513"/>
<keyword evidence="1" id="KW-1133">Transmembrane helix</keyword>
<name>A0A182QWX1_9DIPT</name>
<proteinExistence type="predicted"/>
<protein>
    <submittedName>
        <fullName evidence="2">Uncharacterized protein</fullName>
    </submittedName>
</protein>
<reference evidence="2" key="2">
    <citation type="submission" date="2020-05" db="UniProtKB">
        <authorList>
            <consortium name="EnsemblMetazoa"/>
        </authorList>
    </citation>
    <scope>IDENTIFICATION</scope>
    <source>
        <strain evidence="2">FAR1</strain>
    </source>
</reference>
<evidence type="ECO:0000256" key="1">
    <source>
        <dbReference type="SAM" id="Phobius"/>
    </source>
</evidence>
<accession>A0A182QWX1</accession>
<organism evidence="2 3">
    <name type="scientific">Anopheles farauti</name>
    <dbReference type="NCBI Taxonomy" id="69004"/>
    <lineage>
        <taxon>Eukaryota</taxon>
        <taxon>Metazoa</taxon>
        <taxon>Ecdysozoa</taxon>
        <taxon>Arthropoda</taxon>
        <taxon>Hexapoda</taxon>
        <taxon>Insecta</taxon>
        <taxon>Pterygota</taxon>
        <taxon>Neoptera</taxon>
        <taxon>Endopterygota</taxon>
        <taxon>Diptera</taxon>
        <taxon>Nematocera</taxon>
        <taxon>Culicoidea</taxon>
        <taxon>Culicidae</taxon>
        <taxon>Anophelinae</taxon>
        <taxon>Anopheles</taxon>
    </lineage>
</organism>
<evidence type="ECO:0000313" key="2">
    <source>
        <dbReference type="EnsemblMetazoa" id="AFAF018513-PA"/>
    </source>
</evidence>
<evidence type="ECO:0000313" key="3">
    <source>
        <dbReference type="Proteomes" id="UP000075886"/>
    </source>
</evidence>
<dbReference type="Proteomes" id="UP000075886">
    <property type="component" value="Unassembled WGS sequence"/>
</dbReference>
<feature type="transmembrane region" description="Helical" evidence="1">
    <location>
        <begin position="109"/>
        <end position="126"/>
    </location>
</feature>
<keyword evidence="1" id="KW-0472">Membrane</keyword>
<dbReference type="AlphaFoldDB" id="A0A182QWX1"/>
<reference evidence="3" key="1">
    <citation type="submission" date="2014-01" db="EMBL/GenBank/DDBJ databases">
        <title>The Genome Sequence of Anopheles farauti FAR1 (V2).</title>
        <authorList>
            <consortium name="The Broad Institute Genomics Platform"/>
            <person name="Neafsey D.E."/>
            <person name="Besansky N."/>
            <person name="Howell P."/>
            <person name="Walton C."/>
            <person name="Young S.K."/>
            <person name="Zeng Q."/>
            <person name="Gargeya S."/>
            <person name="Fitzgerald M."/>
            <person name="Haas B."/>
            <person name="Abouelleil A."/>
            <person name="Allen A.W."/>
            <person name="Alvarado L."/>
            <person name="Arachchi H.M."/>
            <person name="Berlin A.M."/>
            <person name="Chapman S.B."/>
            <person name="Gainer-Dewar J."/>
            <person name="Goldberg J."/>
            <person name="Griggs A."/>
            <person name="Gujja S."/>
            <person name="Hansen M."/>
            <person name="Howarth C."/>
            <person name="Imamovic A."/>
            <person name="Ireland A."/>
            <person name="Larimer J."/>
            <person name="McCowan C."/>
            <person name="Murphy C."/>
            <person name="Pearson M."/>
            <person name="Poon T.W."/>
            <person name="Priest M."/>
            <person name="Roberts A."/>
            <person name="Saif S."/>
            <person name="Shea T."/>
            <person name="Sisk P."/>
            <person name="Sykes S."/>
            <person name="Wortman J."/>
            <person name="Nusbaum C."/>
            <person name="Birren B."/>
        </authorList>
    </citation>
    <scope>NUCLEOTIDE SEQUENCE [LARGE SCALE GENOMIC DNA]</scope>
    <source>
        <strain evidence="3">FAR1</strain>
    </source>
</reference>
<dbReference type="EMBL" id="AXCN02000649">
    <property type="status" value="NOT_ANNOTATED_CDS"/>
    <property type="molecule type" value="Genomic_DNA"/>
</dbReference>
<keyword evidence="3" id="KW-1185">Reference proteome</keyword>
<sequence length="175" mass="18868">MIVAVGIAVRWSGEEQTHELAVAPVKHGRTGSTTSTHSERPRASAGSISTVAGALSAIGRWSGAGPTTPPPRMDKQKRECEWTEYGGEVGRTTASAASANRSHDVHVRLGGRLLLLLLLLLLLTLLEQGVGLKLLVLQLLVLWLLLLVLGDRGFADDFDRNLLLTLHRKHLLCAC</sequence>
<feature type="transmembrane region" description="Helical" evidence="1">
    <location>
        <begin position="132"/>
        <end position="150"/>
    </location>
</feature>
<dbReference type="EnsemblMetazoa" id="AFAF018513-RA">
    <property type="protein sequence ID" value="AFAF018513-PA"/>
    <property type="gene ID" value="AFAF018513"/>
</dbReference>